<dbReference type="OrthoDB" id="16820at2759"/>
<sequence>MDSKSKRIRVAIVGGGIGGLCLAIGLVKQPHLDVVVFESIAGYKDIGAGLALHQNALKAMDLISPSIKDAYFSSAHTISSEANLEMSTKVLLASGPQAGALVAELGKAKGRSTIARSDLLSALYALLPPSRVHFSKRLSSITPNPDDTQTLTFTDSATATADCVLGADGLHSHVRAHILGPSHPAVPPQNHDKWQIYRTLVPMSVAKEYIAPHLLSTVPILCGPKGHINIMPLHRGADVSAGVAVRGAHVPGQDVAPELRLADFEGYTPEARRVVELVARDTSASWAAADHDHAPTYVRDNVGIMGDAAHTSMPFAGNGAGQAIEDSAVLCALFGALDSVGTGAEVRRGYIPLLLKAYDAVRRPRSQKVVELARDFGRLYGFALEGYGDDVQKMRGFFKERAAFTNNVDLKAQNQEAVDLFWKLVGMERGGWEMRERSDSAQGSEKELALDVPETVTPDMVAV</sequence>
<dbReference type="InterPro" id="IPR002938">
    <property type="entry name" value="FAD-bd"/>
</dbReference>
<keyword evidence="5" id="KW-0503">Monooxygenase</keyword>
<evidence type="ECO:0000256" key="2">
    <source>
        <dbReference type="ARBA" id="ARBA00022827"/>
    </source>
</evidence>
<dbReference type="InParanoid" id="A0A2K1QLN6"/>
<keyword evidence="1" id="KW-0285">Flavoprotein</keyword>
<dbReference type="Pfam" id="PF01494">
    <property type="entry name" value="FAD_binding_3"/>
    <property type="match status" value="1"/>
</dbReference>
<dbReference type="GO" id="GO:0071949">
    <property type="term" value="F:FAD binding"/>
    <property type="evidence" value="ECO:0007669"/>
    <property type="project" value="InterPro"/>
</dbReference>
<accession>A0A2K1QLN6</accession>
<dbReference type="AlphaFoldDB" id="A0A2K1QLN6"/>
<keyword evidence="6" id="KW-1185">Reference proteome</keyword>
<reference evidence="5 6" key="1">
    <citation type="submission" date="2017-06" db="EMBL/GenBank/DDBJ databases">
        <title>Draft genome sequence of a variant of Elsinoe murrayae.</title>
        <authorList>
            <person name="Cheng Q."/>
        </authorList>
    </citation>
    <scope>NUCLEOTIDE SEQUENCE [LARGE SCALE GENOMIC DNA]</scope>
    <source>
        <strain evidence="5 6">CQ-2017a</strain>
    </source>
</reference>
<dbReference type="PANTHER" id="PTHR46720">
    <property type="entry name" value="HYDROXYLASE, PUTATIVE (AFU_ORTHOLOGUE AFUA_3G01460)-RELATED"/>
    <property type="match status" value="1"/>
</dbReference>
<keyword evidence="5" id="KW-0830">Ubiquinone</keyword>
<keyword evidence="3" id="KW-0560">Oxidoreductase</keyword>
<evidence type="ECO:0000313" key="5">
    <source>
        <dbReference type="EMBL" id="PNS15723.1"/>
    </source>
</evidence>
<dbReference type="SUPFAM" id="SSF51905">
    <property type="entry name" value="FAD/NAD(P)-binding domain"/>
    <property type="match status" value="1"/>
</dbReference>
<keyword evidence="2" id="KW-0274">FAD</keyword>
<dbReference type="Gene3D" id="3.50.50.60">
    <property type="entry name" value="FAD/NAD(P)-binding domain"/>
    <property type="match status" value="1"/>
</dbReference>
<comment type="caution">
    <text evidence="5">The sequence shown here is derived from an EMBL/GenBank/DDBJ whole genome shotgun (WGS) entry which is preliminary data.</text>
</comment>
<dbReference type="InterPro" id="IPR051104">
    <property type="entry name" value="FAD_monoxygenase"/>
</dbReference>
<dbReference type="EMBL" id="NKHZ01000068">
    <property type="protein sequence ID" value="PNS15723.1"/>
    <property type="molecule type" value="Genomic_DNA"/>
</dbReference>
<dbReference type="GO" id="GO:0044550">
    <property type="term" value="P:secondary metabolite biosynthetic process"/>
    <property type="evidence" value="ECO:0007669"/>
    <property type="project" value="TreeGrafter"/>
</dbReference>
<dbReference type="STRING" id="2082308.A0A2K1QLN6"/>
<dbReference type="GO" id="GO:0004497">
    <property type="term" value="F:monooxygenase activity"/>
    <property type="evidence" value="ECO:0007669"/>
    <property type="project" value="UniProtKB-KW"/>
</dbReference>
<proteinExistence type="predicted"/>
<dbReference type="Proteomes" id="UP000243797">
    <property type="component" value="Unassembled WGS sequence"/>
</dbReference>
<evidence type="ECO:0000256" key="1">
    <source>
        <dbReference type="ARBA" id="ARBA00022630"/>
    </source>
</evidence>
<evidence type="ECO:0000313" key="6">
    <source>
        <dbReference type="Proteomes" id="UP000243797"/>
    </source>
</evidence>
<protein>
    <submittedName>
        <fullName evidence="5">Ubiquinone biosynthesis monooxygenase COQ6, mitochondrial</fullName>
    </submittedName>
</protein>
<dbReference type="PANTHER" id="PTHR46720:SF3">
    <property type="entry name" value="FAD-BINDING DOMAIN-CONTAINING PROTEIN-RELATED"/>
    <property type="match status" value="1"/>
</dbReference>
<dbReference type="InterPro" id="IPR036188">
    <property type="entry name" value="FAD/NAD-bd_sf"/>
</dbReference>
<organism evidence="5 6">
    <name type="scientific">Sphaceloma murrayae</name>
    <dbReference type="NCBI Taxonomy" id="2082308"/>
    <lineage>
        <taxon>Eukaryota</taxon>
        <taxon>Fungi</taxon>
        <taxon>Dikarya</taxon>
        <taxon>Ascomycota</taxon>
        <taxon>Pezizomycotina</taxon>
        <taxon>Dothideomycetes</taxon>
        <taxon>Dothideomycetidae</taxon>
        <taxon>Myriangiales</taxon>
        <taxon>Elsinoaceae</taxon>
        <taxon>Sphaceloma</taxon>
    </lineage>
</organism>
<evidence type="ECO:0000256" key="3">
    <source>
        <dbReference type="ARBA" id="ARBA00023002"/>
    </source>
</evidence>
<evidence type="ECO:0000259" key="4">
    <source>
        <dbReference type="Pfam" id="PF01494"/>
    </source>
</evidence>
<dbReference type="PRINTS" id="PR00420">
    <property type="entry name" value="RNGMNOXGNASE"/>
</dbReference>
<name>A0A2K1QLN6_9PEZI</name>
<feature type="domain" description="FAD-binding" evidence="4">
    <location>
        <begin position="8"/>
        <end position="372"/>
    </location>
</feature>
<gene>
    <name evidence="5" type="ORF">CAC42_4175</name>
</gene>